<dbReference type="OrthoDB" id="9816072at2"/>
<comment type="subunit">
    <text evidence="6">Monomer.</text>
</comment>
<dbReference type="Pfam" id="PF05175">
    <property type="entry name" value="MTS"/>
    <property type="match status" value="1"/>
</dbReference>
<evidence type="ECO:0000259" key="7">
    <source>
        <dbReference type="Pfam" id="PF05175"/>
    </source>
</evidence>
<evidence type="ECO:0000313" key="10">
    <source>
        <dbReference type="Proteomes" id="UP000288293"/>
    </source>
</evidence>
<keyword evidence="1 6" id="KW-0963">Cytoplasm</keyword>
<reference evidence="9 10" key="1">
    <citation type="journal article" date="2011" name="Front. Microbiol.">
        <title>Genomic signatures of strain selection and enhancement in Bacillus atrophaeus var. globigii, a historical biowarfare simulant.</title>
        <authorList>
            <person name="Gibbons H.S."/>
            <person name="Broomall S.M."/>
            <person name="McNew L.A."/>
            <person name="Daligault H."/>
            <person name="Chapman C."/>
            <person name="Bruce D."/>
            <person name="Karavis M."/>
            <person name="Krepps M."/>
            <person name="McGregor P.A."/>
            <person name="Hong C."/>
            <person name="Park K.H."/>
            <person name="Akmal A."/>
            <person name="Feldman A."/>
            <person name="Lin J.S."/>
            <person name="Chang W.E."/>
            <person name="Higgs B.W."/>
            <person name="Demirev P."/>
            <person name="Lindquist J."/>
            <person name="Liem A."/>
            <person name="Fochler E."/>
            <person name="Read T.D."/>
            <person name="Tapia R."/>
            <person name="Johnson S."/>
            <person name="Bishop-Lilly K.A."/>
            <person name="Detter C."/>
            <person name="Han C."/>
            <person name="Sozhamannan S."/>
            <person name="Rosenzweig C.N."/>
            <person name="Skowronski E.W."/>
        </authorList>
    </citation>
    <scope>NUCLEOTIDE SEQUENCE [LARGE SCALE GENOMIC DNA]</scope>
    <source>
        <strain evidence="9 10">MLST1</strain>
    </source>
</reference>
<dbReference type="CDD" id="cd02440">
    <property type="entry name" value="AdoMet_MTases"/>
    <property type="match status" value="1"/>
</dbReference>
<comment type="catalytic activity">
    <reaction evidence="6">
        <text>guanosine(1207) in 16S rRNA + S-adenosyl-L-methionine = N(2)-methylguanosine(1207) in 16S rRNA + S-adenosyl-L-homocysteine + H(+)</text>
        <dbReference type="Rhea" id="RHEA:42736"/>
        <dbReference type="Rhea" id="RHEA-COMP:10213"/>
        <dbReference type="Rhea" id="RHEA-COMP:10214"/>
        <dbReference type="ChEBI" id="CHEBI:15378"/>
        <dbReference type="ChEBI" id="CHEBI:57856"/>
        <dbReference type="ChEBI" id="CHEBI:59789"/>
        <dbReference type="ChEBI" id="CHEBI:74269"/>
        <dbReference type="ChEBI" id="CHEBI:74481"/>
        <dbReference type="EC" id="2.1.1.172"/>
    </reaction>
</comment>
<evidence type="ECO:0000313" key="9">
    <source>
        <dbReference type="EMBL" id="RUO26473.1"/>
    </source>
</evidence>
<dbReference type="EC" id="2.1.1.172" evidence="6"/>
<feature type="domain" description="Methyltransferase small N-terminal" evidence="8">
    <location>
        <begin position="6"/>
        <end position="149"/>
    </location>
</feature>
<dbReference type="SUPFAM" id="SSF53335">
    <property type="entry name" value="S-adenosyl-L-methionine-dependent methyltransferases"/>
    <property type="match status" value="1"/>
</dbReference>
<dbReference type="PANTHER" id="PTHR47816:SF4">
    <property type="entry name" value="RIBOSOMAL RNA SMALL SUBUNIT METHYLTRANSFERASE C"/>
    <property type="match status" value="1"/>
</dbReference>
<keyword evidence="10" id="KW-1185">Reference proteome</keyword>
<accession>A0A432W8K5</accession>
<evidence type="ECO:0000256" key="3">
    <source>
        <dbReference type="ARBA" id="ARBA00022603"/>
    </source>
</evidence>
<keyword evidence="4 6" id="KW-0808">Transferase</keyword>
<dbReference type="Proteomes" id="UP000288293">
    <property type="component" value="Unassembled WGS sequence"/>
</dbReference>
<evidence type="ECO:0000256" key="2">
    <source>
        <dbReference type="ARBA" id="ARBA00022552"/>
    </source>
</evidence>
<evidence type="ECO:0000259" key="8">
    <source>
        <dbReference type="Pfam" id="PF08468"/>
    </source>
</evidence>
<keyword evidence="2 6" id="KW-0698">rRNA processing</keyword>
<comment type="subcellular location">
    <subcellularLocation>
        <location evidence="6">Cytoplasm</location>
    </subcellularLocation>
</comment>
<evidence type="ECO:0000256" key="1">
    <source>
        <dbReference type="ARBA" id="ARBA00022490"/>
    </source>
</evidence>
<comment type="similarity">
    <text evidence="6">Belongs to the methyltransferase superfamily. RsmC family.</text>
</comment>
<evidence type="ECO:0000256" key="5">
    <source>
        <dbReference type="ARBA" id="ARBA00022691"/>
    </source>
</evidence>
<organism evidence="9 10">
    <name type="scientific">Aliidiomarina minuta</name>
    <dbReference type="NCBI Taxonomy" id="880057"/>
    <lineage>
        <taxon>Bacteria</taxon>
        <taxon>Pseudomonadati</taxon>
        <taxon>Pseudomonadota</taxon>
        <taxon>Gammaproteobacteria</taxon>
        <taxon>Alteromonadales</taxon>
        <taxon>Idiomarinaceae</taxon>
        <taxon>Aliidiomarina</taxon>
    </lineage>
</organism>
<dbReference type="InterPro" id="IPR002052">
    <property type="entry name" value="DNA_methylase_N6_adenine_CS"/>
</dbReference>
<dbReference type="HAMAP" id="MF_01862">
    <property type="entry name" value="16SrRNA_methyltr_C"/>
    <property type="match status" value="1"/>
</dbReference>
<evidence type="ECO:0000256" key="4">
    <source>
        <dbReference type="ARBA" id="ARBA00022679"/>
    </source>
</evidence>
<dbReference type="EMBL" id="PIPL01000001">
    <property type="protein sequence ID" value="RUO26473.1"/>
    <property type="molecule type" value="Genomic_DNA"/>
</dbReference>
<dbReference type="Pfam" id="PF08468">
    <property type="entry name" value="MTS_N"/>
    <property type="match status" value="1"/>
</dbReference>
<dbReference type="Gene3D" id="3.40.50.150">
    <property type="entry name" value="Vaccinia Virus protein VP39"/>
    <property type="match status" value="2"/>
</dbReference>
<name>A0A432W8K5_9GAMM</name>
<dbReference type="InterPro" id="IPR023543">
    <property type="entry name" value="rRNA_ssu_MeTfrase_C"/>
</dbReference>
<dbReference type="InterPro" id="IPR013675">
    <property type="entry name" value="Mtase_sm_N"/>
</dbReference>
<dbReference type="GO" id="GO:0005737">
    <property type="term" value="C:cytoplasm"/>
    <property type="evidence" value="ECO:0007669"/>
    <property type="project" value="UniProtKB-SubCell"/>
</dbReference>
<protein>
    <recommendedName>
        <fullName evidence="6">Ribosomal RNA small subunit methyltransferase C</fullName>
        <ecNumber evidence="6">2.1.1.172</ecNumber>
    </recommendedName>
    <alternativeName>
        <fullName evidence="6">16S rRNA m2G1207 methyltransferase</fullName>
    </alternativeName>
    <alternativeName>
        <fullName evidence="6">rRNA (guanine-N(2)-)-methyltransferase RsmC</fullName>
    </alternativeName>
</protein>
<dbReference type="InterPro" id="IPR007848">
    <property type="entry name" value="Small_mtfrase_dom"/>
</dbReference>
<feature type="domain" description="Methyltransferase small" evidence="7">
    <location>
        <begin position="158"/>
        <end position="323"/>
    </location>
</feature>
<dbReference type="PROSITE" id="PS00092">
    <property type="entry name" value="N6_MTASE"/>
    <property type="match status" value="1"/>
</dbReference>
<keyword evidence="3 6" id="KW-0489">Methyltransferase</keyword>
<comment type="caution">
    <text evidence="9">The sequence shown here is derived from an EMBL/GenBank/DDBJ whole genome shotgun (WGS) entry which is preliminary data.</text>
</comment>
<dbReference type="RefSeq" id="WP_126803284.1">
    <property type="nucleotide sequence ID" value="NZ_PIPL01000001.1"/>
</dbReference>
<dbReference type="PANTHER" id="PTHR47816">
    <property type="entry name" value="RIBOSOMAL RNA SMALL SUBUNIT METHYLTRANSFERASE C"/>
    <property type="match status" value="1"/>
</dbReference>
<keyword evidence="5 6" id="KW-0949">S-adenosyl-L-methionine</keyword>
<gene>
    <name evidence="6" type="primary">rsmC</name>
    <name evidence="9" type="ORF">CWE09_07130</name>
</gene>
<dbReference type="GO" id="GO:0003676">
    <property type="term" value="F:nucleic acid binding"/>
    <property type="evidence" value="ECO:0007669"/>
    <property type="project" value="InterPro"/>
</dbReference>
<dbReference type="GO" id="GO:0052914">
    <property type="term" value="F:16S rRNA (guanine(1207)-N(2))-methyltransferase activity"/>
    <property type="evidence" value="ECO:0007669"/>
    <property type="project" value="UniProtKB-EC"/>
</dbReference>
<proteinExistence type="inferred from homology"/>
<sequence length="326" mass="35830">MLDKTSQLLIRQQLFTSDDVLLVNAQDAYAEQTGAASHYLHWGHYQQFGDLRAKFGAEVQQRATQVVLYVPKEKSLALMLLDNLAAVMQPTDTLYLVGDNKGGIRSLAKKLPANWGNCIKIASGNHCLLYSTQLLEPAPFNLSSYLTPYLIDTADKTLKVFNLPGVFSHQHLDPGTDLLLQHLPLSISGKVLDFACGSGVIASWLGKYSSAESIHLSDVSALALQASQHTLNANQVQASCIASDGLNQVAGNYDWIISNPPFHTGKNTDYEIARRFFAAAPSQLNKNGRLLIVANSFLPYPELLGQYFKTVVEKANNGRFRILEAH</sequence>
<dbReference type="AlphaFoldDB" id="A0A432W8K5"/>
<dbReference type="InterPro" id="IPR029063">
    <property type="entry name" value="SAM-dependent_MTases_sf"/>
</dbReference>
<dbReference type="InterPro" id="IPR046977">
    <property type="entry name" value="RsmC/RlmG"/>
</dbReference>
<evidence type="ECO:0000256" key="6">
    <source>
        <dbReference type="HAMAP-Rule" id="MF_01862"/>
    </source>
</evidence>
<comment type="function">
    <text evidence="6">Specifically methylates the guanine in position 1207 of 16S rRNA in the 30S particle.</text>
</comment>